<dbReference type="AlphaFoldDB" id="A0A0B7F9P2"/>
<evidence type="ECO:0008006" key="4">
    <source>
        <dbReference type="Google" id="ProtNLM"/>
    </source>
</evidence>
<reference evidence="2 3" key="1">
    <citation type="submission" date="2014-11" db="EMBL/GenBank/DDBJ databases">
        <authorList>
            <person name="Wibberg Daniel"/>
        </authorList>
    </citation>
    <scope>NUCLEOTIDE SEQUENCE [LARGE SCALE GENOMIC DNA]</scope>
    <source>
        <strain evidence="2">Rhizoctonia solani AG1-IB 7/3/14</strain>
    </source>
</reference>
<dbReference type="STRING" id="1108050.A0A0B7F9P2"/>
<proteinExistence type="predicted"/>
<gene>
    <name evidence="2" type="ORF">RSOLAG1IB_06444</name>
</gene>
<dbReference type="OrthoDB" id="10253744at2759"/>
<name>A0A0B7F9P2_THACB</name>
<keyword evidence="3" id="KW-1185">Reference proteome</keyword>
<dbReference type="Pfam" id="PF06999">
    <property type="entry name" value="Suc_Fer-like"/>
    <property type="match status" value="1"/>
</dbReference>
<organism evidence="2 3">
    <name type="scientific">Thanatephorus cucumeris (strain AG1-IB / isolate 7/3/14)</name>
    <name type="common">Lettuce bottom rot fungus</name>
    <name type="synonym">Rhizoctonia solani</name>
    <dbReference type="NCBI Taxonomy" id="1108050"/>
    <lineage>
        <taxon>Eukaryota</taxon>
        <taxon>Fungi</taxon>
        <taxon>Dikarya</taxon>
        <taxon>Basidiomycota</taxon>
        <taxon>Agaricomycotina</taxon>
        <taxon>Agaricomycetes</taxon>
        <taxon>Cantharellales</taxon>
        <taxon>Ceratobasidiaceae</taxon>
        <taxon>Rhizoctonia</taxon>
        <taxon>Rhizoctonia solani AG-1</taxon>
    </lineage>
</organism>
<evidence type="ECO:0000256" key="1">
    <source>
        <dbReference type="SAM" id="MobiDB-lite"/>
    </source>
</evidence>
<feature type="compositionally biased region" description="Low complexity" evidence="1">
    <location>
        <begin position="9"/>
        <end position="21"/>
    </location>
</feature>
<dbReference type="EMBL" id="LN679112">
    <property type="protein sequence ID" value="CEL53589.1"/>
    <property type="molecule type" value="Genomic_DNA"/>
</dbReference>
<dbReference type="PANTHER" id="PTHR31902">
    <property type="entry name" value="ACTIN PATCHES DISTAL PROTEIN 1"/>
    <property type="match status" value="1"/>
</dbReference>
<protein>
    <recommendedName>
        <fullName evidence="4">Sucrase/ferredoxin-like domain-containing protein</fullName>
    </recommendedName>
</protein>
<dbReference type="InterPro" id="IPR009737">
    <property type="entry name" value="Aim32/Apd1-like"/>
</dbReference>
<evidence type="ECO:0000313" key="3">
    <source>
        <dbReference type="Proteomes" id="UP000059188"/>
    </source>
</evidence>
<evidence type="ECO:0000313" key="2">
    <source>
        <dbReference type="EMBL" id="CEL53589.1"/>
    </source>
</evidence>
<sequence length="238" mass="26105">MVPRASTGVSSSPRCQVRSSSNLDSKYPIDSSPLPGTTPEHSFHLILQTSHPPRTWPSKLQDASPLLRDISALLKKHGGIVNFAWTPPLSEAPAEESVLAYDVWQENDKPESYKGVLYSSDRDPYTMPVVSKSSLPELSSIIPRPLQSPGAFGPPNSRSSAARTIDIYVCTHGTRDCRCGDIGGEIVQALRAMKRPDVRVFDIGHIGGHKYAEFAPSFVSLNSIQKQMGRQRYCFPLG</sequence>
<dbReference type="Proteomes" id="UP000059188">
    <property type="component" value="Unassembled WGS sequence"/>
</dbReference>
<accession>A0A0B7F9P2</accession>
<feature type="region of interest" description="Disordered" evidence="1">
    <location>
        <begin position="1"/>
        <end position="41"/>
    </location>
</feature>